<proteinExistence type="predicted"/>
<evidence type="ECO:0000259" key="7">
    <source>
        <dbReference type="PROSITE" id="PS51525"/>
    </source>
</evidence>
<dbReference type="Pfam" id="PF17035">
    <property type="entry name" value="BET"/>
    <property type="match status" value="1"/>
</dbReference>
<organism evidence="8 9">
    <name type="scientific">Hondaea fermentalgiana</name>
    <dbReference type="NCBI Taxonomy" id="2315210"/>
    <lineage>
        <taxon>Eukaryota</taxon>
        <taxon>Sar</taxon>
        <taxon>Stramenopiles</taxon>
        <taxon>Bigyra</taxon>
        <taxon>Labyrinthulomycetes</taxon>
        <taxon>Thraustochytrida</taxon>
        <taxon>Thraustochytriidae</taxon>
        <taxon>Hondaea</taxon>
    </lineage>
</organism>
<dbReference type="Pfam" id="PF00439">
    <property type="entry name" value="Bromodomain"/>
    <property type="match status" value="1"/>
</dbReference>
<reference evidence="8 9" key="1">
    <citation type="submission" date="2017-12" db="EMBL/GenBank/DDBJ databases">
        <title>Sequencing, de novo assembly and annotation of complete genome of a new Thraustochytrid species, strain FCC1311.</title>
        <authorList>
            <person name="Sedici K."/>
            <person name="Godart F."/>
            <person name="Aiese Cigliano R."/>
            <person name="Sanseverino W."/>
            <person name="Barakat M."/>
            <person name="Ortet P."/>
            <person name="Marechal E."/>
            <person name="Cagnac O."/>
            <person name="Amato A."/>
        </authorList>
    </citation>
    <scope>NUCLEOTIDE SEQUENCE [LARGE SCALE GENOMIC DNA]</scope>
</reference>
<feature type="region of interest" description="Disordered" evidence="5">
    <location>
        <begin position="349"/>
        <end position="388"/>
    </location>
</feature>
<keyword evidence="1" id="KW-0805">Transcription regulation</keyword>
<evidence type="ECO:0000256" key="5">
    <source>
        <dbReference type="SAM" id="MobiDB-lite"/>
    </source>
</evidence>
<dbReference type="InterPro" id="IPR027353">
    <property type="entry name" value="NET_dom"/>
</dbReference>
<keyword evidence="9" id="KW-1185">Reference proteome</keyword>
<dbReference type="PROSITE" id="PS50014">
    <property type="entry name" value="BROMODOMAIN_2"/>
    <property type="match status" value="1"/>
</dbReference>
<dbReference type="EMBL" id="BEYU01000114">
    <property type="protein sequence ID" value="GBG32091.1"/>
    <property type="molecule type" value="Genomic_DNA"/>
</dbReference>
<dbReference type="Proteomes" id="UP000241890">
    <property type="component" value="Unassembled WGS sequence"/>
</dbReference>
<feature type="domain" description="NET" evidence="7">
    <location>
        <begin position="456"/>
        <end position="538"/>
    </location>
</feature>
<dbReference type="PRINTS" id="PR00503">
    <property type="entry name" value="BROMODOMAIN"/>
</dbReference>
<feature type="compositionally biased region" description="Low complexity" evidence="5">
    <location>
        <begin position="361"/>
        <end position="374"/>
    </location>
</feature>
<keyword evidence="2 4" id="KW-0103">Bromodomain</keyword>
<evidence type="ECO:0000313" key="8">
    <source>
        <dbReference type="EMBL" id="GBG32091.1"/>
    </source>
</evidence>
<dbReference type="PANTHER" id="PTHR45926">
    <property type="entry name" value="OSJNBA0053K19.4 PROTEIN"/>
    <property type="match status" value="1"/>
</dbReference>
<dbReference type="Gene3D" id="1.20.920.10">
    <property type="entry name" value="Bromodomain-like"/>
    <property type="match status" value="1"/>
</dbReference>
<evidence type="ECO:0000259" key="6">
    <source>
        <dbReference type="PROSITE" id="PS50014"/>
    </source>
</evidence>
<evidence type="ECO:0000256" key="3">
    <source>
        <dbReference type="ARBA" id="ARBA00023163"/>
    </source>
</evidence>
<sequence length="542" mass="58597">MRPVMRGTLAKDGSGKLVFEGRWAMQEADLANVELCAPFQYERTGDLPVKTGERSGPIKTEAPPPHCLARSGLFAGFFDVQGVSPQQASKFTEKNVTITFAKRSSSSADKVFSVKGSGTNKLGKFTLSGELDESSGLMTIFREYAPRRRAASGQNRRQRELGMLSSTGVSAVRTPATVRGQRKKRNTVATNAEVAATATVTAAGVSESGCYGPVTKSDKAMLEKLAGLLEDLMERDTQRYFCAPVDAEKLALLDYHQIVAHPMDLGTVKTRASKDFYATAVAMQKDIEQTFSNALLYNARGSAVYKKAAELAATFASGLRELLQISTPRCVLGKRQSIPKVAFEVTHESSLGPKRVKRSHSSNSGGQSNASSCSKKSKVKQLGGGGGVGNSIVEDEEVARLRAQVASMSQHLQQLQGASPIGPLSPFGKDLGFDIDFDAATPVPLAPAQPIKRSAKSERALARAQKLYEMKRRLGRDINLLNGDKLRRILDMIAAAGVELPISAFGEIELDLDLLNEDTLKSVRKFVSRQLQAIQPNYRPLA</sequence>
<dbReference type="InterPro" id="IPR001487">
    <property type="entry name" value="Bromodomain"/>
</dbReference>
<dbReference type="InterPro" id="IPR038336">
    <property type="entry name" value="NET_sf"/>
</dbReference>
<dbReference type="InterPro" id="IPR036427">
    <property type="entry name" value="Bromodomain-like_sf"/>
</dbReference>
<evidence type="ECO:0000256" key="2">
    <source>
        <dbReference type="ARBA" id="ARBA00023117"/>
    </source>
</evidence>
<dbReference type="OrthoDB" id="21449at2759"/>
<dbReference type="PROSITE" id="PS51525">
    <property type="entry name" value="NET"/>
    <property type="match status" value="1"/>
</dbReference>
<gene>
    <name evidence="8" type="ORF">FCC1311_083162</name>
</gene>
<evidence type="ECO:0000313" key="9">
    <source>
        <dbReference type="Proteomes" id="UP000241890"/>
    </source>
</evidence>
<comment type="caution">
    <text evidence="8">The sequence shown here is derived from an EMBL/GenBank/DDBJ whole genome shotgun (WGS) entry which is preliminary data.</text>
</comment>
<dbReference type="SMART" id="SM00297">
    <property type="entry name" value="BROMO"/>
    <property type="match status" value="1"/>
</dbReference>
<dbReference type="SUPFAM" id="SSF47370">
    <property type="entry name" value="Bromodomain"/>
    <property type="match status" value="1"/>
</dbReference>
<name>A0A2R5GUP2_9STRA</name>
<protein>
    <submittedName>
        <fullName evidence="8">Bromodomain-containing factor 1</fullName>
    </submittedName>
</protein>
<dbReference type="InParanoid" id="A0A2R5GUP2"/>
<dbReference type="AlphaFoldDB" id="A0A2R5GUP2"/>
<evidence type="ECO:0000256" key="4">
    <source>
        <dbReference type="PROSITE-ProRule" id="PRU00035"/>
    </source>
</evidence>
<feature type="domain" description="Bromo" evidence="6">
    <location>
        <begin position="233"/>
        <end position="305"/>
    </location>
</feature>
<keyword evidence="3" id="KW-0804">Transcription</keyword>
<evidence type="ECO:0000256" key="1">
    <source>
        <dbReference type="ARBA" id="ARBA00023015"/>
    </source>
</evidence>
<dbReference type="Gene3D" id="1.20.1270.220">
    <property type="match status" value="1"/>
</dbReference>
<accession>A0A2R5GUP2</accession>